<gene>
    <name evidence="1" type="ORF">SteCoe_1659</name>
</gene>
<reference evidence="1 2" key="1">
    <citation type="submission" date="2016-11" db="EMBL/GenBank/DDBJ databases">
        <title>The macronuclear genome of Stentor coeruleus: a giant cell with tiny introns.</title>
        <authorList>
            <person name="Slabodnick M."/>
            <person name="Ruby J.G."/>
            <person name="Reiff S.B."/>
            <person name="Swart E.C."/>
            <person name="Gosai S."/>
            <person name="Prabakaran S."/>
            <person name="Witkowska E."/>
            <person name="Larue G.E."/>
            <person name="Fisher S."/>
            <person name="Freeman R.M."/>
            <person name="Gunawardena J."/>
            <person name="Chu W."/>
            <person name="Stover N.A."/>
            <person name="Gregory B.D."/>
            <person name="Nowacki M."/>
            <person name="Derisi J."/>
            <person name="Roy S.W."/>
            <person name="Marshall W.F."/>
            <person name="Sood P."/>
        </authorList>
    </citation>
    <scope>NUCLEOTIDE SEQUENCE [LARGE SCALE GENOMIC DNA]</scope>
    <source>
        <strain evidence="1">WM001</strain>
    </source>
</reference>
<organism evidence="1 2">
    <name type="scientific">Stentor coeruleus</name>
    <dbReference type="NCBI Taxonomy" id="5963"/>
    <lineage>
        <taxon>Eukaryota</taxon>
        <taxon>Sar</taxon>
        <taxon>Alveolata</taxon>
        <taxon>Ciliophora</taxon>
        <taxon>Postciliodesmatophora</taxon>
        <taxon>Heterotrichea</taxon>
        <taxon>Heterotrichida</taxon>
        <taxon>Stentoridae</taxon>
        <taxon>Stentor</taxon>
    </lineage>
</organism>
<proteinExistence type="predicted"/>
<accession>A0A1R2D1M3</accession>
<dbReference type="EMBL" id="MPUH01000017">
    <property type="protein sequence ID" value="OMJ95116.1"/>
    <property type="molecule type" value="Genomic_DNA"/>
</dbReference>
<evidence type="ECO:0000313" key="1">
    <source>
        <dbReference type="EMBL" id="OMJ95116.1"/>
    </source>
</evidence>
<dbReference type="AlphaFoldDB" id="A0A1R2D1M3"/>
<comment type="caution">
    <text evidence="1">The sequence shown here is derived from an EMBL/GenBank/DDBJ whole genome shotgun (WGS) entry which is preliminary data.</text>
</comment>
<keyword evidence="2" id="KW-1185">Reference proteome</keyword>
<evidence type="ECO:0000313" key="2">
    <source>
        <dbReference type="Proteomes" id="UP000187209"/>
    </source>
</evidence>
<dbReference type="Proteomes" id="UP000187209">
    <property type="component" value="Unassembled WGS sequence"/>
</dbReference>
<protein>
    <submittedName>
        <fullName evidence="1">Uncharacterized protein</fullName>
    </submittedName>
</protein>
<name>A0A1R2D1M3_9CILI</name>
<sequence>MISGMELDLQQELQNHDTLSEKQWEMDLDEAFQEDKTLASFPKIWISNKKISENKETTPSLEIVLSPDLLHRYYSYILYNTSRLFPMNSSSSQKKNLLMLEAPKIDEPNWQNEPFYTSLKDYPSELSFLPMKRQSKSCSYPKKFQKLSYYNDIYSF</sequence>